<evidence type="ECO:0000313" key="3">
    <source>
        <dbReference type="EMBL" id="ACU75213.1"/>
    </source>
</evidence>
<dbReference type="InParanoid" id="C7QKD9"/>
<feature type="transmembrane region" description="Helical" evidence="2">
    <location>
        <begin position="237"/>
        <end position="256"/>
    </location>
</feature>
<dbReference type="HOGENOM" id="CLU_062026_0_0_11"/>
<dbReference type="OrthoDB" id="9776359at2"/>
<keyword evidence="2" id="KW-0472">Membrane</keyword>
<sequence>MTATVSDQRAPGAPGPQAPGQANAAPAAKPKDVHYIALRNFALSISIFNIFGYTLLGFEQAWIFPITAILVAYTTELTLSTIQGWAQRQTPRYRGRGMRGVYEFLLPAHITALAVNMLIYTNDNIGPVIFGVMVGVSGKYILQAPIAGRTRHYMNPSNFGIAVTLIVFSRWVAVAQPYEFTENANTYFRIMIALIIAISGTVLNTALTKRTALIVGWLGGFAIQAFVRHWIWNVSLFSALGVMTGVPFVLFSNYMISDPGTTPSKGRAQFMFGGSVATVYGILMVMNVVYTLFFATAIVCAARGLGWWGVHFYQKRKAQTAATQAKAVAVAAASLPSAA</sequence>
<feature type="transmembrane region" description="Helical" evidence="2">
    <location>
        <begin position="100"/>
        <end position="119"/>
    </location>
</feature>
<name>C7QKD9_CATAD</name>
<feature type="transmembrane region" description="Helical" evidence="2">
    <location>
        <begin position="36"/>
        <end position="56"/>
    </location>
</feature>
<gene>
    <name evidence="3" type="ordered locus">Caci_6359</name>
</gene>
<protein>
    <recommendedName>
        <fullName evidence="5">UnbU</fullName>
    </recommendedName>
</protein>
<feature type="region of interest" description="Disordered" evidence="1">
    <location>
        <begin position="1"/>
        <end position="25"/>
    </location>
</feature>
<feature type="transmembrane region" description="Helical" evidence="2">
    <location>
        <begin position="154"/>
        <end position="174"/>
    </location>
</feature>
<evidence type="ECO:0000256" key="2">
    <source>
        <dbReference type="SAM" id="Phobius"/>
    </source>
</evidence>
<dbReference type="STRING" id="479433.Caci_6359"/>
<accession>C7QKD9</accession>
<feature type="transmembrane region" description="Helical" evidence="2">
    <location>
        <begin position="186"/>
        <end position="207"/>
    </location>
</feature>
<keyword evidence="2" id="KW-1133">Transmembrane helix</keyword>
<dbReference type="Proteomes" id="UP000000851">
    <property type="component" value="Chromosome"/>
</dbReference>
<keyword evidence="4" id="KW-1185">Reference proteome</keyword>
<keyword evidence="2" id="KW-0812">Transmembrane</keyword>
<feature type="transmembrane region" description="Helical" evidence="2">
    <location>
        <begin position="62"/>
        <end position="79"/>
    </location>
</feature>
<dbReference type="KEGG" id="cai:Caci_6359"/>
<dbReference type="AlphaFoldDB" id="C7QKD9"/>
<dbReference type="RefSeq" id="WP_015794942.1">
    <property type="nucleotide sequence ID" value="NC_013131.1"/>
</dbReference>
<proteinExistence type="predicted"/>
<organism evidence="3 4">
    <name type="scientific">Catenulispora acidiphila (strain DSM 44928 / JCM 14897 / NBRC 102108 / NRRL B-24433 / ID139908)</name>
    <dbReference type="NCBI Taxonomy" id="479433"/>
    <lineage>
        <taxon>Bacteria</taxon>
        <taxon>Bacillati</taxon>
        <taxon>Actinomycetota</taxon>
        <taxon>Actinomycetes</taxon>
        <taxon>Catenulisporales</taxon>
        <taxon>Catenulisporaceae</taxon>
        <taxon>Catenulispora</taxon>
    </lineage>
</organism>
<reference evidence="3 4" key="1">
    <citation type="journal article" date="2009" name="Stand. Genomic Sci.">
        <title>Complete genome sequence of Catenulispora acidiphila type strain (ID 139908).</title>
        <authorList>
            <person name="Copeland A."/>
            <person name="Lapidus A."/>
            <person name="Glavina Del Rio T."/>
            <person name="Nolan M."/>
            <person name="Lucas S."/>
            <person name="Chen F."/>
            <person name="Tice H."/>
            <person name="Cheng J.F."/>
            <person name="Bruce D."/>
            <person name="Goodwin L."/>
            <person name="Pitluck S."/>
            <person name="Mikhailova N."/>
            <person name="Pati A."/>
            <person name="Ivanova N."/>
            <person name="Mavromatis K."/>
            <person name="Chen A."/>
            <person name="Palaniappan K."/>
            <person name="Chain P."/>
            <person name="Land M."/>
            <person name="Hauser L."/>
            <person name="Chang Y.J."/>
            <person name="Jeffries C.D."/>
            <person name="Chertkov O."/>
            <person name="Brettin T."/>
            <person name="Detter J.C."/>
            <person name="Han C."/>
            <person name="Ali Z."/>
            <person name="Tindall B.J."/>
            <person name="Goker M."/>
            <person name="Bristow J."/>
            <person name="Eisen J.A."/>
            <person name="Markowitz V."/>
            <person name="Hugenholtz P."/>
            <person name="Kyrpides N.C."/>
            <person name="Klenk H.P."/>
        </authorList>
    </citation>
    <scope>NUCLEOTIDE SEQUENCE [LARGE SCALE GENOMIC DNA]</scope>
    <source>
        <strain evidence="4">DSM 44928 / JCM 14897 / NBRC 102108 / NRRL B-24433 / ID139908</strain>
    </source>
</reference>
<dbReference type="EMBL" id="CP001700">
    <property type="protein sequence ID" value="ACU75213.1"/>
    <property type="molecule type" value="Genomic_DNA"/>
</dbReference>
<evidence type="ECO:0008006" key="5">
    <source>
        <dbReference type="Google" id="ProtNLM"/>
    </source>
</evidence>
<dbReference type="eggNOG" id="COG4658">
    <property type="taxonomic scope" value="Bacteria"/>
</dbReference>
<feature type="transmembrane region" description="Helical" evidence="2">
    <location>
        <begin position="268"/>
        <end position="286"/>
    </location>
</feature>
<evidence type="ECO:0000313" key="4">
    <source>
        <dbReference type="Proteomes" id="UP000000851"/>
    </source>
</evidence>
<evidence type="ECO:0000256" key="1">
    <source>
        <dbReference type="SAM" id="MobiDB-lite"/>
    </source>
</evidence>
<feature type="transmembrane region" description="Helical" evidence="2">
    <location>
        <begin position="125"/>
        <end position="142"/>
    </location>
</feature>